<dbReference type="PROSITE" id="PS50234">
    <property type="entry name" value="VWFA"/>
    <property type="match status" value="1"/>
</dbReference>
<feature type="domain" description="VIT" evidence="3">
    <location>
        <begin position="1"/>
        <end position="103"/>
    </location>
</feature>
<dbReference type="Pfam" id="PF08487">
    <property type="entry name" value="VIT"/>
    <property type="match status" value="1"/>
</dbReference>
<dbReference type="EMBL" id="KN837152">
    <property type="protein sequence ID" value="KIJ39436.1"/>
    <property type="molecule type" value="Genomic_DNA"/>
</dbReference>
<dbReference type="PROSITE" id="PS51468">
    <property type="entry name" value="VIT"/>
    <property type="match status" value="1"/>
</dbReference>
<protein>
    <recommendedName>
        <fullName evidence="6">VIT domain-containing protein</fullName>
    </recommendedName>
</protein>
<dbReference type="InterPro" id="IPR002035">
    <property type="entry name" value="VWF_A"/>
</dbReference>
<keyword evidence="5" id="KW-1185">Reference proteome</keyword>
<accession>A0A0C9VNV8</accession>
<dbReference type="AlphaFoldDB" id="A0A0C9VNV8"/>
<feature type="domain" description="VWFA" evidence="2">
    <location>
        <begin position="257"/>
        <end position="444"/>
    </location>
</feature>
<evidence type="ECO:0000259" key="2">
    <source>
        <dbReference type="PROSITE" id="PS50234"/>
    </source>
</evidence>
<sequence>MLLFSATLVQTYAPTTKEPIEVKYVFPLSPDASICSFKAVVDGTRTIKGVVREKSKAKLEYNEVIAAGKAAVLFEQSNVEIFKVSFGNIHATQSIEINLCFACIISHNSDLDSLHLTLPAQITPRYGNEPGELNDDDSFLAGDDAVVDNNVLEFSMAVQMSSYIKSITSPSHPIGMKFGTSTEEPSVGFDSFRACISLSSPAFLEKAIVITLTCQDLDKPRCTFESFLLEEGAQENTEASALTLVPRFELPPLPAQEYIFLVDRSGSMYGGRIEAVRSALQIMLRSLPTRGTSFNIISFGSQHSSLWKTSVPYTAETVKEASKHVDSMSADFGSTEIRSAIVAAIKSRSDAATPTAIFVLTDGEAWDLEGVESVVTQTIQQSNASNSLLRLFCMGLGDSVSKAMCDLIARAGRGVAVYVQEKESFDQKLMGLLRAARSAVVEDITGDWGVAQEDLPNKVDEDEFEIMDPRGPLSGPQHRSILSSLSNALSPIHSGFRTSVFAIIRRDNRTYRVPKTVRLKGTALGRQVDLEVPVMQAMVPKVSVTEKIKMVHVLAARALIQRLESEPESDRTKDEIVHIAECYGLVSSQTSFLAIDEGGKVISDQEIGTEMAASVTGAGPGGRNRTLGIARSSTGGKAARKQLAQTARKTAVASVSVESISASGKSSSDSESEESGMKSVVNPLIVSVEDFARAQSFEGFFEESLSLCEFVLQASTLPVPPEELKELSNSQIEKTVEKTLDWVYETLQTSMGPDKAAEIKDILMVKAIKFISESRSG</sequence>
<dbReference type="SUPFAM" id="SSF53300">
    <property type="entry name" value="vWA-like"/>
    <property type="match status" value="1"/>
</dbReference>
<reference evidence="4 5" key="1">
    <citation type="submission" date="2014-06" db="EMBL/GenBank/DDBJ databases">
        <title>Evolutionary Origins and Diversification of the Mycorrhizal Mutualists.</title>
        <authorList>
            <consortium name="DOE Joint Genome Institute"/>
            <consortium name="Mycorrhizal Genomics Consortium"/>
            <person name="Kohler A."/>
            <person name="Kuo A."/>
            <person name="Nagy L.G."/>
            <person name="Floudas D."/>
            <person name="Copeland A."/>
            <person name="Barry K.W."/>
            <person name="Cichocki N."/>
            <person name="Veneault-Fourrey C."/>
            <person name="LaButti K."/>
            <person name="Lindquist E.A."/>
            <person name="Lipzen A."/>
            <person name="Lundell T."/>
            <person name="Morin E."/>
            <person name="Murat C."/>
            <person name="Riley R."/>
            <person name="Ohm R."/>
            <person name="Sun H."/>
            <person name="Tunlid A."/>
            <person name="Henrissat B."/>
            <person name="Grigoriev I.V."/>
            <person name="Hibbett D.S."/>
            <person name="Martin F."/>
        </authorList>
    </citation>
    <scope>NUCLEOTIDE SEQUENCE [LARGE SCALE GENOMIC DNA]</scope>
    <source>
        <strain evidence="4 5">SS14</strain>
    </source>
</reference>
<feature type="region of interest" description="Disordered" evidence="1">
    <location>
        <begin position="614"/>
        <end position="643"/>
    </location>
</feature>
<dbReference type="HOGENOM" id="CLU_003826_0_1_1"/>
<gene>
    <name evidence="4" type="ORF">M422DRAFT_781016</name>
</gene>
<organism evidence="4 5">
    <name type="scientific">Sphaerobolus stellatus (strain SS14)</name>
    <dbReference type="NCBI Taxonomy" id="990650"/>
    <lineage>
        <taxon>Eukaryota</taxon>
        <taxon>Fungi</taxon>
        <taxon>Dikarya</taxon>
        <taxon>Basidiomycota</taxon>
        <taxon>Agaricomycotina</taxon>
        <taxon>Agaricomycetes</taxon>
        <taxon>Phallomycetidae</taxon>
        <taxon>Geastrales</taxon>
        <taxon>Sphaerobolaceae</taxon>
        <taxon>Sphaerobolus</taxon>
    </lineage>
</organism>
<dbReference type="SMART" id="SM00327">
    <property type="entry name" value="VWA"/>
    <property type="match status" value="1"/>
</dbReference>
<dbReference type="PANTHER" id="PTHR45737:SF6">
    <property type="entry name" value="VON WILLEBRAND FACTOR A DOMAIN-CONTAINING PROTEIN 5A"/>
    <property type="match status" value="1"/>
</dbReference>
<evidence type="ECO:0000256" key="1">
    <source>
        <dbReference type="SAM" id="MobiDB-lite"/>
    </source>
</evidence>
<dbReference type="InterPro" id="IPR013694">
    <property type="entry name" value="VIT"/>
</dbReference>
<evidence type="ECO:0000259" key="3">
    <source>
        <dbReference type="PROSITE" id="PS51468"/>
    </source>
</evidence>
<dbReference type="Proteomes" id="UP000054279">
    <property type="component" value="Unassembled WGS sequence"/>
</dbReference>
<dbReference type="OrthoDB" id="1729737at2759"/>
<evidence type="ECO:0000313" key="4">
    <source>
        <dbReference type="EMBL" id="KIJ39436.1"/>
    </source>
</evidence>
<name>A0A0C9VNV8_SPHS4</name>
<dbReference type="Gene3D" id="3.40.50.410">
    <property type="entry name" value="von Willebrand factor, type A domain"/>
    <property type="match status" value="1"/>
</dbReference>
<evidence type="ECO:0000313" key="5">
    <source>
        <dbReference type="Proteomes" id="UP000054279"/>
    </source>
</evidence>
<dbReference type="Pfam" id="PF13768">
    <property type="entry name" value="VWA_3"/>
    <property type="match status" value="1"/>
</dbReference>
<dbReference type="InterPro" id="IPR036465">
    <property type="entry name" value="vWFA_dom_sf"/>
</dbReference>
<dbReference type="SMART" id="SM00609">
    <property type="entry name" value="VIT"/>
    <property type="match status" value="1"/>
</dbReference>
<evidence type="ECO:0008006" key="6">
    <source>
        <dbReference type="Google" id="ProtNLM"/>
    </source>
</evidence>
<dbReference type="PANTHER" id="PTHR45737">
    <property type="entry name" value="VON WILLEBRAND FACTOR A DOMAIN-CONTAINING PROTEIN 5A"/>
    <property type="match status" value="1"/>
</dbReference>
<proteinExistence type="predicted"/>